<evidence type="ECO:0000313" key="2">
    <source>
        <dbReference type="Proteomes" id="UP000056453"/>
    </source>
</evidence>
<name>A0AAW3MSW0_9BURK</name>
<accession>A0AAW3MSW0</accession>
<protein>
    <submittedName>
        <fullName evidence="1">Uncharacterized protein</fullName>
    </submittedName>
</protein>
<dbReference type="AlphaFoldDB" id="A0AAW3MSW0"/>
<proteinExistence type="predicted"/>
<comment type="caution">
    <text evidence="1">The sequence shown here is derived from an EMBL/GenBank/DDBJ whole genome shotgun (WGS) entry which is preliminary data.</text>
</comment>
<organism evidence="1 2">
    <name type="scientific">Burkholderia ubonensis</name>
    <dbReference type="NCBI Taxonomy" id="101571"/>
    <lineage>
        <taxon>Bacteria</taxon>
        <taxon>Pseudomonadati</taxon>
        <taxon>Pseudomonadota</taxon>
        <taxon>Betaproteobacteria</taxon>
        <taxon>Burkholderiales</taxon>
        <taxon>Burkholderiaceae</taxon>
        <taxon>Burkholderia</taxon>
        <taxon>Burkholderia cepacia complex</taxon>
    </lineage>
</organism>
<sequence length="205" mass="23186">MASKRDFNPFTLALKARCQAEGEVLVRMRNGDYCKVVYRPANPEDFELDPSFHKPDHSAYWEPSGCSFTADRFDIVEFDEPAAAPEPDTIESREKDLSGLLDLLELRVAMAAEGWMSEDKVSTQGWGERPGYSIWFKRYDWHGQRTMALTGSAATYHAHTPDPSKAFEAAVKAAELARRAWREFQACPPSQTVDYDLAARMRMPG</sequence>
<dbReference type="Proteomes" id="UP000056453">
    <property type="component" value="Unassembled WGS sequence"/>
</dbReference>
<keyword evidence="2" id="KW-1185">Reference proteome</keyword>
<dbReference type="EMBL" id="LPBJ01000047">
    <property type="protein sequence ID" value="KVP98004.1"/>
    <property type="molecule type" value="Genomic_DNA"/>
</dbReference>
<gene>
    <name evidence="1" type="ORF">WJ96_05380</name>
</gene>
<reference evidence="1 2" key="1">
    <citation type="submission" date="2015-11" db="EMBL/GenBank/DDBJ databases">
        <title>Expanding the genomic diversity of Burkholderia species for the development of highly accurate diagnostics.</title>
        <authorList>
            <person name="Sahl J."/>
            <person name="Keim P."/>
            <person name="Wagner D."/>
        </authorList>
    </citation>
    <scope>NUCLEOTIDE SEQUENCE [LARGE SCALE GENOMIC DNA]</scope>
    <source>
        <strain evidence="1 2">MSMB1808WGS</strain>
    </source>
</reference>
<evidence type="ECO:0000313" key="1">
    <source>
        <dbReference type="EMBL" id="KVP98004.1"/>
    </source>
</evidence>